<dbReference type="EMBL" id="BJYJ01000009">
    <property type="protein sequence ID" value="GEN76366.1"/>
    <property type="molecule type" value="Genomic_DNA"/>
</dbReference>
<dbReference type="OrthoDB" id="1271537at2"/>
<keyword evidence="1" id="KW-1133">Transmembrane helix</keyword>
<reference evidence="2 3" key="1">
    <citation type="submission" date="2019-07" db="EMBL/GenBank/DDBJ databases">
        <title>Whole genome shotgun sequence of Chryseobacterium hagamense NBRC 105253.</title>
        <authorList>
            <person name="Hosoyama A."/>
            <person name="Uohara A."/>
            <person name="Ohji S."/>
            <person name="Ichikawa N."/>
        </authorList>
    </citation>
    <scope>NUCLEOTIDE SEQUENCE [LARGE SCALE GENOMIC DNA]</scope>
    <source>
        <strain evidence="2 3">NBRC 105253</strain>
    </source>
</reference>
<evidence type="ECO:0000313" key="2">
    <source>
        <dbReference type="EMBL" id="GEN76366.1"/>
    </source>
</evidence>
<sequence>MKPTQILSKIQLAVLTLMMNFAFVWTSAQEKAADLKVDVNVDKGGSSAGIMSNPILWVAGALIIILIVALAARGNGNSRA</sequence>
<keyword evidence="1" id="KW-0812">Transmembrane</keyword>
<protein>
    <submittedName>
        <fullName evidence="2">Uncharacterized protein</fullName>
    </submittedName>
</protein>
<dbReference type="AlphaFoldDB" id="A0A511YMH6"/>
<feature type="transmembrane region" description="Helical" evidence="1">
    <location>
        <begin position="12"/>
        <end position="28"/>
    </location>
</feature>
<organism evidence="2 3">
    <name type="scientific">Chryseobacterium hagamense</name>
    <dbReference type="NCBI Taxonomy" id="395935"/>
    <lineage>
        <taxon>Bacteria</taxon>
        <taxon>Pseudomonadati</taxon>
        <taxon>Bacteroidota</taxon>
        <taxon>Flavobacteriia</taxon>
        <taxon>Flavobacteriales</taxon>
        <taxon>Weeksellaceae</taxon>
        <taxon>Chryseobacterium group</taxon>
        <taxon>Chryseobacterium</taxon>
    </lineage>
</organism>
<feature type="transmembrane region" description="Helical" evidence="1">
    <location>
        <begin position="48"/>
        <end position="72"/>
    </location>
</feature>
<proteinExistence type="predicted"/>
<accession>A0A511YMH6</accession>
<keyword evidence="1" id="KW-0472">Membrane</keyword>
<evidence type="ECO:0000313" key="3">
    <source>
        <dbReference type="Proteomes" id="UP000321863"/>
    </source>
</evidence>
<gene>
    <name evidence="2" type="ORF">CHA01nite_21060</name>
</gene>
<comment type="caution">
    <text evidence="2">The sequence shown here is derived from an EMBL/GenBank/DDBJ whole genome shotgun (WGS) entry which is preliminary data.</text>
</comment>
<name>A0A511YMH6_9FLAO</name>
<dbReference type="Proteomes" id="UP000321863">
    <property type="component" value="Unassembled WGS sequence"/>
</dbReference>
<keyword evidence="3" id="KW-1185">Reference proteome</keyword>
<evidence type="ECO:0000256" key="1">
    <source>
        <dbReference type="SAM" id="Phobius"/>
    </source>
</evidence>
<dbReference type="RefSeq" id="WP_146941285.1">
    <property type="nucleotide sequence ID" value="NZ_BJYJ01000009.1"/>
</dbReference>